<dbReference type="Proteomes" id="UP001321700">
    <property type="component" value="Unassembled WGS sequence"/>
</dbReference>
<keyword evidence="3" id="KW-1185">Reference proteome</keyword>
<sequence length="158" mass="17871">MTNPGFRFATVEGQQVHWLLRRNCSVTPLQLVWTYVALCVVSIGIGLFFWFQGATLVIPFASLELIAVGLAFYVYARHSTDGEHIALLDNRLVVELECGGKLEKAEFQRGWVRVEPRASDTSLIELSERGRTIQVGRYIRPELRPQLAREIRSALRAA</sequence>
<comment type="caution">
    <text evidence="2">The sequence shown here is derived from an EMBL/GenBank/DDBJ whole genome shotgun (WGS) entry which is preliminary data.</text>
</comment>
<evidence type="ECO:0000256" key="1">
    <source>
        <dbReference type="SAM" id="Phobius"/>
    </source>
</evidence>
<reference evidence="2 3" key="1">
    <citation type="submission" date="2023-08" db="EMBL/GenBank/DDBJ databases">
        <title>Rhodoferax potami sp. nov. and Rhodoferax mekongensis sp. nov., isolated from the Mekong River in Thailand.</title>
        <authorList>
            <person name="Kitikhun S."/>
            <person name="Charoenyingcharoen P."/>
            <person name="Siriarchawattana P."/>
            <person name="Likhitrattanapisal S."/>
            <person name="Nilsakha T."/>
            <person name="Chanpet A."/>
            <person name="Rattanawaree P."/>
            <person name="Ingsriswang S."/>
        </authorList>
    </citation>
    <scope>NUCLEOTIDE SEQUENCE [LARGE SCALE GENOMIC DNA]</scope>
    <source>
        <strain evidence="2 3">TBRC 17660</strain>
    </source>
</reference>
<evidence type="ECO:0000313" key="2">
    <source>
        <dbReference type="EMBL" id="MDT7519502.1"/>
    </source>
</evidence>
<proteinExistence type="predicted"/>
<evidence type="ECO:0000313" key="3">
    <source>
        <dbReference type="Proteomes" id="UP001321700"/>
    </source>
</evidence>
<dbReference type="InterPro" id="IPR019253">
    <property type="entry name" value="DUF2244_TM"/>
</dbReference>
<feature type="transmembrane region" description="Helical" evidence="1">
    <location>
        <begin position="31"/>
        <end position="51"/>
    </location>
</feature>
<dbReference type="RefSeq" id="WP_313875179.1">
    <property type="nucleotide sequence ID" value="NZ_JAVBIJ010000001.1"/>
</dbReference>
<name>A0ABU3KQ07_9BURK</name>
<keyword evidence="1" id="KW-1133">Transmembrane helix</keyword>
<dbReference type="EMBL" id="JAVBIK010000001">
    <property type="protein sequence ID" value="MDT7519502.1"/>
    <property type="molecule type" value="Genomic_DNA"/>
</dbReference>
<accession>A0ABU3KQ07</accession>
<organism evidence="2 3">
    <name type="scientific">Rhodoferax potami</name>
    <dbReference type="NCBI Taxonomy" id="3068338"/>
    <lineage>
        <taxon>Bacteria</taxon>
        <taxon>Pseudomonadati</taxon>
        <taxon>Pseudomonadota</taxon>
        <taxon>Betaproteobacteria</taxon>
        <taxon>Burkholderiales</taxon>
        <taxon>Comamonadaceae</taxon>
        <taxon>Rhodoferax</taxon>
    </lineage>
</organism>
<dbReference type="Pfam" id="PF10003">
    <property type="entry name" value="DUF2244"/>
    <property type="match status" value="1"/>
</dbReference>
<protein>
    <submittedName>
        <fullName evidence="2">DUF2244 domain-containing protein</fullName>
    </submittedName>
</protein>
<keyword evidence="1" id="KW-0472">Membrane</keyword>
<gene>
    <name evidence="2" type="ORF">RAE19_12415</name>
</gene>
<feature type="transmembrane region" description="Helical" evidence="1">
    <location>
        <begin position="57"/>
        <end position="76"/>
    </location>
</feature>
<keyword evidence="1" id="KW-0812">Transmembrane</keyword>